<evidence type="ECO:0000256" key="2">
    <source>
        <dbReference type="ARBA" id="ARBA00022741"/>
    </source>
</evidence>
<evidence type="ECO:0000256" key="1">
    <source>
        <dbReference type="ARBA" id="ARBA00010638"/>
    </source>
</evidence>
<comment type="cofactor">
    <cofactor evidence="5">
        <name>Mg(2+)</name>
        <dbReference type="ChEBI" id="CHEBI:18420"/>
    </cofactor>
</comment>
<gene>
    <name evidence="7" type="ORF">E8P82_12235</name>
</gene>
<dbReference type="PANTHER" id="PTHR23407">
    <property type="entry name" value="ATPASE INHIBITOR/5-FORMYLTETRAHYDROFOLATE CYCLO-LIGASE"/>
    <property type="match status" value="1"/>
</dbReference>
<evidence type="ECO:0000256" key="5">
    <source>
        <dbReference type="RuleBase" id="RU361279"/>
    </source>
</evidence>
<dbReference type="EMBL" id="SSWH01000011">
    <property type="protein sequence ID" value="THJ65506.1"/>
    <property type="molecule type" value="Genomic_DNA"/>
</dbReference>
<dbReference type="EC" id="6.3.3.2" evidence="5"/>
<name>A0A4S5E2A7_9MICC</name>
<dbReference type="Gene3D" id="3.40.50.10420">
    <property type="entry name" value="NagB/RpiA/CoA transferase-like"/>
    <property type="match status" value="1"/>
</dbReference>
<feature type="binding site" evidence="4">
    <location>
        <begin position="153"/>
        <end position="161"/>
    </location>
    <ligand>
        <name>ATP</name>
        <dbReference type="ChEBI" id="CHEBI:30616"/>
    </ligand>
</feature>
<evidence type="ECO:0000313" key="8">
    <source>
        <dbReference type="Proteomes" id="UP000305233"/>
    </source>
</evidence>
<dbReference type="GO" id="GO:0009396">
    <property type="term" value="P:folic acid-containing compound biosynthetic process"/>
    <property type="evidence" value="ECO:0007669"/>
    <property type="project" value="TreeGrafter"/>
</dbReference>
<dbReference type="PIRSF" id="PIRSF006806">
    <property type="entry name" value="FTHF_cligase"/>
    <property type="match status" value="1"/>
</dbReference>
<dbReference type="GO" id="GO:0005524">
    <property type="term" value="F:ATP binding"/>
    <property type="evidence" value="ECO:0007669"/>
    <property type="project" value="UniProtKB-KW"/>
</dbReference>
<protein>
    <recommendedName>
        <fullName evidence="5">5-formyltetrahydrofolate cyclo-ligase</fullName>
        <ecNumber evidence="5">6.3.3.2</ecNumber>
    </recommendedName>
</protein>
<dbReference type="InterPro" id="IPR037171">
    <property type="entry name" value="NagB/RpiA_transferase-like"/>
</dbReference>
<keyword evidence="5" id="KW-0460">Magnesium</keyword>
<evidence type="ECO:0000256" key="3">
    <source>
        <dbReference type="ARBA" id="ARBA00022840"/>
    </source>
</evidence>
<feature type="binding site" evidence="4">
    <location>
        <begin position="16"/>
        <end position="20"/>
    </location>
    <ligand>
        <name>ATP</name>
        <dbReference type="ChEBI" id="CHEBI:30616"/>
    </ligand>
</feature>
<reference evidence="7 8" key="1">
    <citation type="submission" date="2019-04" db="EMBL/GenBank/DDBJ databases">
        <authorList>
            <person name="Liu Q."/>
            <person name="Xin Y.-H."/>
        </authorList>
    </citation>
    <scope>NUCLEOTIDE SEQUENCE [LARGE SCALE GENOMIC DNA]</scope>
    <source>
        <strain evidence="7 8">AM23</strain>
    </source>
</reference>
<feature type="binding site" evidence="4">
    <location>
        <position position="74"/>
    </location>
    <ligand>
        <name>substrate</name>
    </ligand>
</feature>
<dbReference type="Pfam" id="PF01812">
    <property type="entry name" value="5-FTHF_cyc-lig"/>
    <property type="match status" value="1"/>
</dbReference>
<dbReference type="GO" id="GO:0030272">
    <property type="term" value="F:5-formyltetrahydrofolate cyclo-ligase activity"/>
    <property type="evidence" value="ECO:0007669"/>
    <property type="project" value="UniProtKB-EC"/>
</dbReference>
<accession>A0A4S5E2A7</accession>
<dbReference type="InterPro" id="IPR002698">
    <property type="entry name" value="FTHF_cligase"/>
</dbReference>
<feature type="binding site" evidence="4">
    <location>
        <position position="69"/>
    </location>
    <ligand>
        <name>substrate</name>
    </ligand>
</feature>
<dbReference type="GO" id="GO:0046872">
    <property type="term" value="F:metal ion binding"/>
    <property type="evidence" value="ECO:0007669"/>
    <property type="project" value="UniProtKB-KW"/>
</dbReference>
<comment type="similarity">
    <text evidence="1 5">Belongs to the 5-formyltetrahydrofolate cyclo-ligase family.</text>
</comment>
<dbReference type="SUPFAM" id="SSF100950">
    <property type="entry name" value="NagB/RpiA/CoA transferase-like"/>
    <property type="match status" value="1"/>
</dbReference>
<keyword evidence="5" id="KW-0479">Metal-binding</keyword>
<keyword evidence="3 4" id="KW-0067">ATP-binding</keyword>
<keyword evidence="2 4" id="KW-0547">Nucleotide-binding</keyword>
<comment type="caution">
    <text evidence="7">The sequence shown here is derived from an EMBL/GenBank/DDBJ whole genome shotgun (WGS) entry which is preliminary data.</text>
</comment>
<dbReference type="GO" id="GO:0035999">
    <property type="term" value="P:tetrahydrofolate interconversion"/>
    <property type="evidence" value="ECO:0007669"/>
    <property type="project" value="TreeGrafter"/>
</dbReference>
<keyword evidence="7" id="KW-0436">Ligase</keyword>
<dbReference type="InterPro" id="IPR024185">
    <property type="entry name" value="FTHF_cligase-like_sf"/>
</dbReference>
<evidence type="ECO:0000256" key="4">
    <source>
        <dbReference type="PIRSR" id="PIRSR006806-1"/>
    </source>
</evidence>
<dbReference type="RefSeq" id="WP_136455238.1">
    <property type="nucleotide sequence ID" value="NZ_SSWH01000011.1"/>
</dbReference>
<evidence type="ECO:0000256" key="6">
    <source>
        <dbReference type="SAM" id="MobiDB-lite"/>
    </source>
</evidence>
<comment type="catalytic activity">
    <reaction evidence="5">
        <text>(6S)-5-formyl-5,6,7,8-tetrahydrofolate + ATP = (6R)-5,10-methenyltetrahydrofolate + ADP + phosphate</text>
        <dbReference type="Rhea" id="RHEA:10488"/>
        <dbReference type="ChEBI" id="CHEBI:30616"/>
        <dbReference type="ChEBI" id="CHEBI:43474"/>
        <dbReference type="ChEBI" id="CHEBI:57455"/>
        <dbReference type="ChEBI" id="CHEBI:57457"/>
        <dbReference type="ChEBI" id="CHEBI:456216"/>
        <dbReference type="EC" id="6.3.3.2"/>
    </reaction>
</comment>
<sequence length="221" mass="24581">MTQSPRGDEKDRHEQKARLRSSLREARKALDPQDRTEESNELGRHVVDHVRRTITPSSGSARSTIAAYLSAGPEPDTIALLTELTTDGYDVVVPICEPDYQLSWAAWAPGVALERSPRAWVQEPVGPRFPFDEVPGAALILVPALGIDRSGYRLGQGGGYYDRFLSHYRHDVPDALPRLGMIYRSELLPSDRIPVEPFDQPLHGVFTPDGLLTFGRDDEPV</sequence>
<evidence type="ECO:0000313" key="7">
    <source>
        <dbReference type="EMBL" id="THJ65506.1"/>
    </source>
</evidence>
<dbReference type="PANTHER" id="PTHR23407:SF1">
    <property type="entry name" value="5-FORMYLTETRAHYDROFOLATE CYCLO-LIGASE"/>
    <property type="match status" value="1"/>
</dbReference>
<feature type="region of interest" description="Disordered" evidence="6">
    <location>
        <begin position="1"/>
        <end position="43"/>
    </location>
</feature>
<keyword evidence="8" id="KW-1185">Reference proteome</keyword>
<dbReference type="OrthoDB" id="3242798at2"/>
<organism evidence="7 8">
    <name type="scientific">Arthrobacter echini</name>
    <dbReference type="NCBI Taxonomy" id="1529066"/>
    <lineage>
        <taxon>Bacteria</taxon>
        <taxon>Bacillati</taxon>
        <taxon>Actinomycetota</taxon>
        <taxon>Actinomycetes</taxon>
        <taxon>Micrococcales</taxon>
        <taxon>Micrococcaceae</taxon>
        <taxon>Arthrobacter</taxon>
    </lineage>
</organism>
<dbReference type="Proteomes" id="UP000305233">
    <property type="component" value="Unassembled WGS sequence"/>
</dbReference>
<dbReference type="AlphaFoldDB" id="A0A4S5E2A7"/>
<dbReference type="NCBIfam" id="TIGR02727">
    <property type="entry name" value="MTHFS_bact"/>
    <property type="match status" value="1"/>
</dbReference>
<proteinExistence type="inferred from homology"/>